<dbReference type="Proteomes" id="UP000546806">
    <property type="component" value="Unassembled WGS sequence"/>
</dbReference>
<name>A0A842D021_9LIST</name>
<dbReference type="EMBL" id="JAARWW010000005">
    <property type="protein sequence ID" value="MBC2004430.1"/>
    <property type="molecule type" value="Genomic_DNA"/>
</dbReference>
<evidence type="ECO:0000313" key="2">
    <source>
        <dbReference type="EMBL" id="MBC2004430.1"/>
    </source>
</evidence>
<dbReference type="AlphaFoldDB" id="A0A842D021"/>
<evidence type="ECO:0000313" key="3">
    <source>
        <dbReference type="Proteomes" id="UP000546806"/>
    </source>
</evidence>
<proteinExistence type="predicted"/>
<sequence length="158" mass="18665">MRMIFEKPYIDFWGPVVVTLTTMAVVWLIKLFTGRVRISLIVKPKFKCMSRGTNDYFNNDASDKVAFYIQNSKNHSVFFSKVDVFLSNEKDNNLPLEHKICDKDRKPVDYIIVPKNENEIYTVKPYVSDLRKIEKDDHICIVLYIDNKVAYTFQQKIR</sequence>
<keyword evidence="1" id="KW-0812">Transmembrane</keyword>
<organism evidence="2 3">
    <name type="scientific">Listeria booriae</name>
    <dbReference type="NCBI Taxonomy" id="1552123"/>
    <lineage>
        <taxon>Bacteria</taxon>
        <taxon>Bacillati</taxon>
        <taxon>Bacillota</taxon>
        <taxon>Bacilli</taxon>
        <taxon>Bacillales</taxon>
        <taxon>Listeriaceae</taxon>
        <taxon>Listeria</taxon>
    </lineage>
</organism>
<feature type="transmembrane region" description="Helical" evidence="1">
    <location>
        <begin position="12"/>
        <end position="33"/>
    </location>
</feature>
<keyword evidence="1" id="KW-0472">Membrane</keyword>
<reference evidence="2 3" key="1">
    <citation type="submission" date="2020-03" db="EMBL/GenBank/DDBJ databases">
        <title>Soil Listeria distribution.</title>
        <authorList>
            <person name="Liao J."/>
            <person name="Wiedmann M."/>
        </authorList>
    </citation>
    <scope>NUCLEOTIDE SEQUENCE [LARGE SCALE GENOMIC DNA]</scope>
    <source>
        <strain evidence="2 3">FSL L7-0435</strain>
    </source>
</reference>
<evidence type="ECO:0000256" key="1">
    <source>
        <dbReference type="SAM" id="Phobius"/>
    </source>
</evidence>
<gene>
    <name evidence="2" type="ORF">HCA78_11670</name>
</gene>
<comment type="caution">
    <text evidence="2">The sequence shown here is derived from an EMBL/GenBank/DDBJ whole genome shotgun (WGS) entry which is preliminary data.</text>
</comment>
<dbReference type="RefSeq" id="WP_185533555.1">
    <property type="nucleotide sequence ID" value="NZ_JAARWW010000005.1"/>
</dbReference>
<protein>
    <submittedName>
        <fullName evidence="2">Uncharacterized protein</fullName>
    </submittedName>
</protein>
<keyword evidence="1" id="KW-1133">Transmembrane helix</keyword>
<accession>A0A842D021</accession>